<dbReference type="Proteomes" id="UP001279734">
    <property type="component" value="Unassembled WGS sequence"/>
</dbReference>
<evidence type="ECO:0000313" key="3">
    <source>
        <dbReference type="Proteomes" id="UP001279734"/>
    </source>
</evidence>
<organism evidence="2 3">
    <name type="scientific">Nepenthes gracilis</name>
    <name type="common">Slender pitcher plant</name>
    <dbReference type="NCBI Taxonomy" id="150966"/>
    <lineage>
        <taxon>Eukaryota</taxon>
        <taxon>Viridiplantae</taxon>
        <taxon>Streptophyta</taxon>
        <taxon>Embryophyta</taxon>
        <taxon>Tracheophyta</taxon>
        <taxon>Spermatophyta</taxon>
        <taxon>Magnoliopsida</taxon>
        <taxon>eudicotyledons</taxon>
        <taxon>Gunneridae</taxon>
        <taxon>Pentapetalae</taxon>
        <taxon>Caryophyllales</taxon>
        <taxon>Nepenthaceae</taxon>
        <taxon>Nepenthes</taxon>
    </lineage>
</organism>
<evidence type="ECO:0000313" key="2">
    <source>
        <dbReference type="EMBL" id="GMH29237.1"/>
    </source>
</evidence>
<dbReference type="EMBL" id="BSYO01000036">
    <property type="protein sequence ID" value="GMH29237.1"/>
    <property type="molecule type" value="Genomic_DNA"/>
</dbReference>
<keyword evidence="1" id="KW-0472">Membrane</keyword>
<accession>A0AAD3TI63</accession>
<comment type="caution">
    <text evidence="2">The sequence shown here is derived from an EMBL/GenBank/DDBJ whole genome shotgun (WGS) entry which is preliminary data.</text>
</comment>
<feature type="transmembrane region" description="Helical" evidence="1">
    <location>
        <begin position="81"/>
        <end position="101"/>
    </location>
</feature>
<protein>
    <submittedName>
        <fullName evidence="2">Uncharacterized protein</fullName>
    </submittedName>
</protein>
<name>A0AAD3TI63_NEPGR</name>
<keyword evidence="1" id="KW-0812">Transmembrane</keyword>
<dbReference type="AlphaFoldDB" id="A0AAD3TI63"/>
<evidence type="ECO:0000256" key="1">
    <source>
        <dbReference type="SAM" id="Phobius"/>
    </source>
</evidence>
<keyword evidence="1" id="KW-1133">Transmembrane helix</keyword>
<gene>
    <name evidence="2" type="ORF">Nepgr_031080</name>
</gene>
<sequence>MFLFKQPGKHGKMRRGRAGAMDYGFLWTTWFQRHPYRSDSSYVSCIMSFKLRRDWASKGSPLKHTRSKLCVSLMRLRAWKILMSTFVAVVNSIAVAAHSFAPKSQRD</sequence>
<reference evidence="2" key="1">
    <citation type="submission" date="2023-05" db="EMBL/GenBank/DDBJ databases">
        <title>Nepenthes gracilis genome sequencing.</title>
        <authorList>
            <person name="Fukushima K."/>
        </authorList>
    </citation>
    <scope>NUCLEOTIDE SEQUENCE</scope>
    <source>
        <strain evidence="2">SING2019-196</strain>
    </source>
</reference>
<keyword evidence="3" id="KW-1185">Reference proteome</keyword>
<proteinExistence type="predicted"/>